<gene>
    <name evidence="1" type="ORF">DHETER_LOCUS7216</name>
</gene>
<protein>
    <submittedName>
        <fullName evidence="1">313_t:CDS:1</fullName>
    </submittedName>
</protein>
<name>A0ACA9MMX5_9GLOM</name>
<proteinExistence type="predicted"/>
<evidence type="ECO:0000313" key="2">
    <source>
        <dbReference type="Proteomes" id="UP000789702"/>
    </source>
</evidence>
<evidence type="ECO:0000313" key="1">
    <source>
        <dbReference type="EMBL" id="CAG8600273.1"/>
    </source>
</evidence>
<accession>A0ACA9MMX5</accession>
<keyword evidence="2" id="KW-1185">Reference proteome</keyword>
<sequence length="527" mass="59319">MSSNDPNSYGTDDAFDEYIDMDFLRSDAMEEDVDIGNMTTSDLFRYYLEGELAKDATNLDSSVYATPMQNATDDFSLVTSPNSVAEEPKMNSINLIEETNALSQSTNTSSEVGPSLAMLNAQLAELLAKLPSFKQEPYTDNKTSTLSGSTLPTKNNSPSNILATLKLSTTPNNSKESDQNKLDDNSQIDLKKLSSKERRQLRNKISARNFRVRRKEYIQSLESTKEQQQEEINLLRQALMHLQEENTRLQQEVEELRKQQKQQKQPDGAAPPSPPHNSAQTTKNNSNVQRSKTPQTSSPDSRYLIIPNVNKDKPPSSSSANQNTWQDSRVRVQTTLIPEFNLDKHSFEEKFAFPYSNALNGSMIGQHSLRDAFTFDQKTLFAYMFMTTVMQRLTALFIEAVCATPQHKMISALFPKSSIPTPVASPNTLVESLQSLEIVDEKDGIPDKISERPSSNVERTSDGSNAEEPLLYNNTMVESIKEASVLDWLYDTMVKHVAEQSKVEARIMELSDWVGEDWDDTVLPFLF</sequence>
<dbReference type="EMBL" id="CAJVPU010009947">
    <property type="protein sequence ID" value="CAG8600273.1"/>
    <property type="molecule type" value="Genomic_DNA"/>
</dbReference>
<reference evidence="1" key="1">
    <citation type="submission" date="2021-06" db="EMBL/GenBank/DDBJ databases">
        <authorList>
            <person name="Kallberg Y."/>
            <person name="Tangrot J."/>
            <person name="Rosling A."/>
        </authorList>
    </citation>
    <scope>NUCLEOTIDE SEQUENCE</scope>
    <source>
        <strain evidence="1">IL203A</strain>
    </source>
</reference>
<organism evidence="1 2">
    <name type="scientific">Dentiscutata heterogama</name>
    <dbReference type="NCBI Taxonomy" id="1316150"/>
    <lineage>
        <taxon>Eukaryota</taxon>
        <taxon>Fungi</taxon>
        <taxon>Fungi incertae sedis</taxon>
        <taxon>Mucoromycota</taxon>
        <taxon>Glomeromycotina</taxon>
        <taxon>Glomeromycetes</taxon>
        <taxon>Diversisporales</taxon>
        <taxon>Gigasporaceae</taxon>
        <taxon>Dentiscutata</taxon>
    </lineage>
</organism>
<comment type="caution">
    <text evidence="1">The sequence shown here is derived from an EMBL/GenBank/DDBJ whole genome shotgun (WGS) entry which is preliminary data.</text>
</comment>
<dbReference type="Proteomes" id="UP000789702">
    <property type="component" value="Unassembled WGS sequence"/>
</dbReference>